<organism evidence="3 4">
    <name type="scientific">Plectosphaerella plurivora</name>
    <dbReference type="NCBI Taxonomy" id="936078"/>
    <lineage>
        <taxon>Eukaryota</taxon>
        <taxon>Fungi</taxon>
        <taxon>Dikarya</taxon>
        <taxon>Ascomycota</taxon>
        <taxon>Pezizomycotina</taxon>
        <taxon>Sordariomycetes</taxon>
        <taxon>Hypocreomycetidae</taxon>
        <taxon>Glomerellales</taxon>
        <taxon>Plectosphaerellaceae</taxon>
        <taxon>Plectosphaerella</taxon>
    </lineage>
</organism>
<keyword evidence="1" id="KW-0472">Membrane</keyword>
<dbReference type="OrthoDB" id="5819478at2759"/>
<gene>
    <name evidence="3" type="ORF">F5X68DRAFT_189801</name>
</gene>
<dbReference type="Proteomes" id="UP000770015">
    <property type="component" value="Unassembled WGS sequence"/>
</dbReference>
<keyword evidence="1" id="KW-0812">Transmembrane</keyword>
<name>A0A9P8VEZ6_9PEZI</name>
<dbReference type="AlphaFoldDB" id="A0A9P8VEZ6"/>
<dbReference type="GO" id="GO:0016740">
    <property type="term" value="F:transferase activity"/>
    <property type="evidence" value="ECO:0007669"/>
    <property type="project" value="UniProtKB-KW"/>
</dbReference>
<keyword evidence="4" id="KW-1185">Reference proteome</keyword>
<evidence type="ECO:0000313" key="4">
    <source>
        <dbReference type="Proteomes" id="UP000770015"/>
    </source>
</evidence>
<keyword evidence="1" id="KW-1133">Transmembrane helix</keyword>
<evidence type="ECO:0000256" key="1">
    <source>
        <dbReference type="SAM" id="Phobius"/>
    </source>
</evidence>
<dbReference type="InterPro" id="IPR001173">
    <property type="entry name" value="Glyco_trans_2-like"/>
</dbReference>
<evidence type="ECO:0000259" key="2">
    <source>
        <dbReference type="Pfam" id="PF13632"/>
    </source>
</evidence>
<protein>
    <submittedName>
        <fullName evidence="3">Glycosyl transferase family group 2-domain-containing protein</fullName>
    </submittedName>
</protein>
<proteinExistence type="predicted"/>
<accession>A0A9P8VEZ6</accession>
<dbReference type="PANTHER" id="PTHR36851:SF1">
    <property type="entry name" value="GLYCO_TRANS_2-LIKE DOMAIN-CONTAINING PROTEIN"/>
    <property type="match status" value="1"/>
</dbReference>
<feature type="transmembrane region" description="Helical" evidence="1">
    <location>
        <begin position="7"/>
        <end position="27"/>
    </location>
</feature>
<reference evidence="3" key="1">
    <citation type="journal article" date="2021" name="Nat. Commun.">
        <title>Genetic determinants of endophytism in the Arabidopsis root mycobiome.</title>
        <authorList>
            <person name="Mesny F."/>
            <person name="Miyauchi S."/>
            <person name="Thiergart T."/>
            <person name="Pickel B."/>
            <person name="Atanasova L."/>
            <person name="Karlsson M."/>
            <person name="Huettel B."/>
            <person name="Barry K.W."/>
            <person name="Haridas S."/>
            <person name="Chen C."/>
            <person name="Bauer D."/>
            <person name="Andreopoulos W."/>
            <person name="Pangilinan J."/>
            <person name="LaButti K."/>
            <person name="Riley R."/>
            <person name="Lipzen A."/>
            <person name="Clum A."/>
            <person name="Drula E."/>
            <person name="Henrissat B."/>
            <person name="Kohler A."/>
            <person name="Grigoriev I.V."/>
            <person name="Martin F.M."/>
            <person name="Hacquard S."/>
        </authorList>
    </citation>
    <scope>NUCLEOTIDE SEQUENCE</scope>
    <source>
        <strain evidence="3">MPI-SDFR-AT-0117</strain>
    </source>
</reference>
<feature type="transmembrane region" description="Helical" evidence="1">
    <location>
        <begin position="64"/>
        <end position="87"/>
    </location>
</feature>
<dbReference type="InterPro" id="IPR029044">
    <property type="entry name" value="Nucleotide-diphossugar_trans"/>
</dbReference>
<dbReference type="SUPFAM" id="SSF53448">
    <property type="entry name" value="Nucleotide-diphospho-sugar transferases"/>
    <property type="match status" value="1"/>
</dbReference>
<feature type="domain" description="Glycosyltransferase 2-like" evidence="2">
    <location>
        <begin position="259"/>
        <end position="428"/>
    </location>
</feature>
<sequence length="648" mass="72413">MSLFTWYSRRAGGLAMIFLALLCYWVISKEAAASRSGYDYHQNGALDVHAPNPARGEGYTVHVFAYYCLLIHVLTFIFPMRSCYAMFDVTRSLKKALKNKSMREFKVVPRRRNSSTSLSSAETLTSSHACSSASSEAGDIDLEPYNDAEPLDDTVIHAIIIPNYKEEVDTLRETLDVLASHPQARGCYDIYLAMEIRETNVELKAGGLVQEYFKRFRSIEYTLHPSDIPGESAGKGSNMAWAARRASERYPMETRKDVIITGIDADSHLASNYTTQITTMHHAYPETASTTLYSAPIIFDRNAHEVPALVRVADILWAGCGLSGLYNGSSIAPPTSVYSVPLPLADQVGGWDCDADAIGEDLHMYIKCFFALNGNLTNRTVFAPVSQSNITSEGAKGLHGVYAGVRARYRQALRHMWGALDTGFTLRKLIELWQERKHTARAYRPMHATIGDEATPYVPETELGIEDPAKQPTDGGIFSDVTRVNLQSPDWERIVYMLHRVFEAHFLPMQTAILVIASTLYVWVAEGNGDPHGLGWVFDLSNVLRTLGFMEVGLLMFLYEQYHDVCVTAREREMKDAGLHEGMSFSKRQVKKNFIDYMAIPLVAPLYGSIPTAQAQISQLWTQDLVYTVSTKAVRQRVKTLTTAEEMA</sequence>
<evidence type="ECO:0000313" key="3">
    <source>
        <dbReference type="EMBL" id="KAH6689051.1"/>
    </source>
</evidence>
<dbReference type="PANTHER" id="PTHR36851">
    <property type="entry name" value="UNNAMED PRODUCT"/>
    <property type="match status" value="1"/>
</dbReference>
<dbReference type="Pfam" id="PF13632">
    <property type="entry name" value="Glyco_trans_2_3"/>
    <property type="match status" value="1"/>
</dbReference>
<keyword evidence="3" id="KW-0808">Transferase</keyword>
<dbReference type="EMBL" id="JAGSXJ010000008">
    <property type="protein sequence ID" value="KAH6689051.1"/>
    <property type="molecule type" value="Genomic_DNA"/>
</dbReference>
<comment type="caution">
    <text evidence="3">The sequence shown here is derived from an EMBL/GenBank/DDBJ whole genome shotgun (WGS) entry which is preliminary data.</text>
</comment>